<evidence type="ECO:0000256" key="3">
    <source>
        <dbReference type="ARBA" id="ARBA00009214"/>
    </source>
</evidence>
<dbReference type="GO" id="GO:0005579">
    <property type="term" value="C:membrane attack complex"/>
    <property type="evidence" value="ECO:0007669"/>
    <property type="project" value="InterPro"/>
</dbReference>
<dbReference type="GO" id="GO:0005576">
    <property type="term" value="C:extracellular region"/>
    <property type="evidence" value="ECO:0007669"/>
    <property type="project" value="UniProtKB-SubCell"/>
</dbReference>
<feature type="domain" description="MACPF" evidence="9">
    <location>
        <begin position="24"/>
        <end position="368"/>
    </location>
</feature>
<feature type="domain" description="C2" evidence="8">
    <location>
        <begin position="391"/>
        <end position="507"/>
    </location>
</feature>
<reference evidence="10" key="3">
    <citation type="submission" date="2025-09" db="UniProtKB">
        <authorList>
            <consortium name="Ensembl"/>
        </authorList>
    </citation>
    <scope>IDENTIFICATION</scope>
</reference>
<dbReference type="Ensembl" id="ENSMMDT00005013882.1">
    <property type="protein sequence ID" value="ENSMMDP00005013495.1"/>
    <property type="gene ID" value="ENSMMDG00005006920.1"/>
</dbReference>
<dbReference type="InParanoid" id="A0A667X6F4"/>
<dbReference type="GeneTree" id="ENSGT00530000063725"/>
<proteinExistence type="inferred from homology"/>
<dbReference type="InterPro" id="IPR035892">
    <property type="entry name" value="C2_domain_sf"/>
</dbReference>
<dbReference type="PRINTS" id="PR00764">
    <property type="entry name" value="COMPLEMENTC9"/>
</dbReference>
<evidence type="ECO:0000256" key="7">
    <source>
        <dbReference type="ARBA" id="ARBA00023157"/>
    </source>
</evidence>
<comment type="subcellular location">
    <subcellularLocation>
        <location evidence="1">Membrane</location>
    </subcellularLocation>
    <subcellularLocation>
        <location evidence="2">Secreted</location>
    </subcellularLocation>
</comment>
<dbReference type="PANTHER" id="PTHR46096">
    <property type="entry name" value="PERFORIN-1"/>
    <property type="match status" value="1"/>
</dbReference>
<dbReference type="Gene3D" id="2.60.40.150">
    <property type="entry name" value="C2 domain"/>
    <property type="match status" value="1"/>
</dbReference>
<keyword evidence="4" id="KW-0964">Secreted</keyword>
<protein>
    <submittedName>
        <fullName evidence="10">Perforin-1-like</fullName>
    </submittedName>
</protein>
<evidence type="ECO:0000256" key="1">
    <source>
        <dbReference type="ARBA" id="ARBA00004370"/>
    </source>
</evidence>
<dbReference type="InterPro" id="IPR020864">
    <property type="entry name" value="MACPF"/>
</dbReference>
<accession>A0A667X6F4</accession>
<name>A0A667X6F4_9TELE</name>
<dbReference type="PROSITE" id="PS51412">
    <property type="entry name" value="MACPF_2"/>
    <property type="match status" value="1"/>
</dbReference>
<dbReference type="SMART" id="SM00457">
    <property type="entry name" value="MACPF"/>
    <property type="match status" value="1"/>
</dbReference>
<evidence type="ECO:0000256" key="6">
    <source>
        <dbReference type="ARBA" id="ARBA00023136"/>
    </source>
</evidence>
<dbReference type="GO" id="GO:0001913">
    <property type="term" value="P:T cell mediated cytotoxicity"/>
    <property type="evidence" value="ECO:0007669"/>
    <property type="project" value="TreeGrafter"/>
</dbReference>
<evidence type="ECO:0000256" key="4">
    <source>
        <dbReference type="ARBA" id="ARBA00022525"/>
    </source>
</evidence>
<organism evidence="10 11">
    <name type="scientific">Myripristis murdjan</name>
    <name type="common">pinecone soldierfish</name>
    <dbReference type="NCBI Taxonomy" id="586833"/>
    <lineage>
        <taxon>Eukaryota</taxon>
        <taxon>Metazoa</taxon>
        <taxon>Chordata</taxon>
        <taxon>Craniata</taxon>
        <taxon>Vertebrata</taxon>
        <taxon>Euteleostomi</taxon>
        <taxon>Actinopterygii</taxon>
        <taxon>Neopterygii</taxon>
        <taxon>Teleostei</taxon>
        <taxon>Neoteleostei</taxon>
        <taxon>Acanthomorphata</taxon>
        <taxon>Holocentriformes</taxon>
        <taxon>Holocentridae</taxon>
        <taxon>Myripristis</taxon>
    </lineage>
</organism>
<dbReference type="GO" id="GO:0031640">
    <property type="term" value="P:killing of cells of another organism"/>
    <property type="evidence" value="ECO:0007669"/>
    <property type="project" value="UniProtKB-KW"/>
</dbReference>
<reference evidence="10" key="1">
    <citation type="submission" date="2019-06" db="EMBL/GenBank/DDBJ databases">
        <authorList>
            <consortium name="Wellcome Sanger Institute Data Sharing"/>
        </authorList>
    </citation>
    <scope>NUCLEOTIDE SEQUENCE [LARGE SCALE GENOMIC DNA]</scope>
</reference>
<comment type="similarity">
    <text evidence="3">Belongs to the complement C6/C7/C8/C9 family.</text>
</comment>
<dbReference type="GO" id="GO:0022829">
    <property type="term" value="F:wide pore channel activity"/>
    <property type="evidence" value="ECO:0007669"/>
    <property type="project" value="TreeGrafter"/>
</dbReference>
<dbReference type="AlphaFoldDB" id="A0A667X6F4"/>
<dbReference type="Pfam" id="PF01823">
    <property type="entry name" value="MACPF"/>
    <property type="match status" value="1"/>
</dbReference>
<evidence type="ECO:0000256" key="5">
    <source>
        <dbReference type="ARBA" id="ARBA00022852"/>
    </source>
</evidence>
<dbReference type="InterPro" id="IPR000008">
    <property type="entry name" value="C2_dom"/>
</dbReference>
<dbReference type="PROSITE" id="PS50004">
    <property type="entry name" value="C2"/>
    <property type="match status" value="1"/>
</dbReference>
<dbReference type="PANTHER" id="PTHR46096:SF5">
    <property type="entry name" value="PERFORIN 1.2 PRECURSOR-RELATED"/>
    <property type="match status" value="1"/>
</dbReference>
<dbReference type="SMART" id="SM00239">
    <property type="entry name" value="C2"/>
    <property type="match status" value="1"/>
</dbReference>
<dbReference type="PROSITE" id="PS00279">
    <property type="entry name" value="MACPF_1"/>
    <property type="match status" value="1"/>
</dbReference>
<keyword evidence="6" id="KW-0472">Membrane</keyword>
<evidence type="ECO:0000259" key="9">
    <source>
        <dbReference type="PROSITE" id="PS51412"/>
    </source>
</evidence>
<evidence type="ECO:0000259" key="8">
    <source>
        <dbReference type="PROSITE" id="PS50004"/>
    </source>
</evidence>
<evidence type="ECO:0000313" key="11">
    <source>
        <dbReference type="Proteomes" id="UP000472263"/>
    </source>
</evidence>
<keyword evidence="7" id="KW-1015">Disulfide bond</keyword>
<dbReference type="SUPFAM" id="SSF49562">
    <property type="entry name" value="C2 domain (Calcium/lipid-binding domain, CaLB)"/>
    <property type="match status" value="1"/>
</dbReference>
<dbReference type="GO" id="GO:0001771">
    <property type="term" value="P:immunological synapse formation"/>
    <property type="evidence" value="ECO:0007669"/>
    <property type="project" value="TreeGrafter"/>
</dbReference>
<keyword evidence="5" id="KW-0204">Cytolysis</keyword>
<evidence type="ECO:0000256" key="2">
    <source>
        <dbReference type="ARBA" id="ARBA00004613"/>
    </source>
</evidence>
<dbReference type="GO" id="GO:0051607">
    <property type="term" value="P:defense response to virus"/>
    <property type="evidence" value="ECO:0007669"/>
    <property type="project" value="TreeGrafter"/>
</dbReference>
<dbReference type="InterPro" id="IPR020863">
    <property type="entry name" value="MACPF_CS"/>
</dbReference>
<dbReference type="InterPro" id="IPR001862">
    <property type="entry name" value="MAC_perforin"/>
</dbReference>
<reference evidence="10" key="2">
    <citation type="submission" date="2025-08" db="UniProtKB">
        <authorList>
            <consortium name="Ensembl"/>
        </authorList>
    </citation>
    <scope>IDENTIFICATION</scope>
</reference>
<keyword evidence="11" id="KW-1185">Reference proteome</keyword>
<sequence length="584" mass="65861">LFYLTIFDPPCLPSSEFTERLLGTPQECKDAEFVPGHNLGGEGFDIVKMERKGAYVIDTEKWERDNGTCILYRNSYLNNIKQKIPVAMADWRALSQCKMQVSSTFYESAESLVKDSTSTVTNDWKVGLDIPAGPASVGVAFGGSHSNAATFAMQKSKQDMYTFFHHAVNCGFYSYRMVTDPPHSHEFDKAINSLPSVYSKKTKPAYYHVIDTYGTHYIMHVILGGALSSLTSIKTCQATMNGLTETEVKDCLTVEASATFPATARLSAMYKHCQEKKKKMGSNESFNSRFSERTTEITGGKVSDADLLFNAQANREAYSSWLDSLKTIPDVIRYKLKPLHTILRKNHPARAGLKNALKQYIISNALVKKCSRTCKVGHRSSARDRCACVCNSDQVIKSNCCPAEKGLARLKVFRLSAEKLYGDRWSKTDGIVMVKFGNQEKRTSMILNNDNPKWPEMFDFGPIKIDQTTKLEFSVYDADKYWNSDLLGKCSFYLHRGKRSDSCMFKHGTFFFTYMVVCAPSLGGSQCRDHIPSPMEPSLAKVFYTRNGVLAGESGLQQFKWFKQLEGKKKWVITLFLYEYFAIT</sequence>
<evidence type="ECO:0000313" key="10">
    <source>
        <dbReference type="Ensembl" id="ENSMMDP00005013495.1"/>
    </source>
</evidence>
<dbReference type="InterPro" id="IPR052784">
    <property type="entry name" value="Perforin-1_pore-forming"/>
</dbReference>
<dbReference type="Proteomes" id="UP000472263">
    <property type="component" value="Chromosome 1"/>
</dbReference>
<gene>
    <name evidence="10" type="primary">LOC115366276</name>
</gene>
<dbReference type="Pfam" id="PF00168">
    <property type="entry name" value="C2"/>
    <property type="match status" value="1"/>
</dbReference>